<keyword evidence="2" id="KW-1185">Reference proteome</keyword>
<dbReference type="AlphaFoldDB" id="A0A6J1QZ81"/>
<gene>
    <name evidence="3" type="primary">LOC112463653</name>
</gene>
<dbReference type="Proteomes" id="UP000504618">
    <property type="component" value="Unplaced"/>
</dbReference>
<dbReference type="OrthoDB" id="7701215at2759"/>
<dbReference type="GeneID" id="112463653"/>
<feature type="region of interest" description="Disordered" evidence="1">
    <location>
        <begin position="1"/>
        <end position="55"/>
    </location>
</feature>
<feature type="non-terminal residue" evidence="3">
    <location>
        <position position="1"/>
    </location>
</feature>
<sequence>VDEDVDEPDTSSDISYLDDNMENDQNVVNVKRKKNQNRKLKDSQQRNKKSTHTWTPDEKRVVLDAFGHYIHSTDKKLPTFSEIGNLIQKHKDLLGHQKVPAIKTWVRNQKQKYKKGMKV</sequence>
<proteinExistence type="predicted"/>
<organism evidence="2 3">
    <name type="scientific">Temnothorax curvispinosus</name>
    <dbReference type="NCBI Taxonomy" id="300111"/>
    <lineage>
        <taxon>Eukaryota</taxon>
        <taxon>Metazoa</taxon>
        <taxon>Ecdysozoa</taxon>
        <taxon>Arthropoda</taxon>
        <taxon>Hexapoda</taxon>
        <taxon>Insecta</taxon>
        <taxon>Pterygota</taxon>
        <taxon>Neoptera</taxon>
        <taxon>Endopterygota</taxon>
        <taxon>Hymenoptera</taxon>
        <taxon>Apocrita</taxon>
        <taxon>Aculeata</taxon>
        <taxon>Formicoidea</taxon>
        <taxon>Formicidae</taxon>
        <taxon>Myrmicinae</taxon>
        <taxon>Temnothorax</taxon>
    </lineage>
</organism>
<evidence type="ECO:0000313" key="2">
    <source>
        <dbReference type="Proteomes" id="UP000504618"/>
    </source>
</evidence>
<feature type="compositionally biased region" description="Acidic residues" evidence="1">
    <location>
        <begin position="1"/>
        <end position="10"/>
    </location>
</feature>
<dbReference type="RefSeq" id="XP_024885920.1">
    <property type="nucleotide sequence ID" value="XM_025030152.1"/>
</dbReference>
<reference evidence="3" key="1">
    <citation type="submission" date="2025-08" db="UniProtKB">
        <authorList>
            <consortium name="RefSeq"/>
        </authorList>
    </citation>
    <scope>IDENTIFICATION</scope>
    <source>
        <tissue evidence="3">Whole body</tissue>
    </source>
</reference>
<evidence type="ECO:0000256" key="1">
    <source>
        <dbReference type="SAM" id="MobiDB-lite"/>
    </source>
</evidence>
<evidence type="ECO:0000313" key="3">
    <source>
        <dbReference type="RefSeq" id="XP_024885920.1"/>
    </source>
</evidence>
<accession>A0A6J1QZ81</accession>
<name>A0A6J1QZ81_9HYME</name>
<protein>
    <submittedName>
        <fullName evidence="3">Uncharacterized protein LOC112463653</fullName>
    </submittedName>
</protein>